<sequence length="40" mass="4205">MKIELCVEAQEFGGQVLRALQAASGGESVLRVSGWAGERA</sequence>
<proteinExistence type="predicted"/>
<name>A0ABZ1YWA9_9NOCA</name>
<dbReference type="RefSeq" id="WP_329411655.1">
    <property type="nucleotide sequence ID" value="NZ_CP109441.1"/>
</dbReference>
<accession>A0ABZ1YWA9</accession>
<keyword evidence="2" id="KW-1185">Reference proteome</keyword>
<gene>
    <name evidence="1" type="ORF">OG563_04880</name>
</gene>
<organism evidence="1 2">
    <name type="scientific">Nocardia vinacea</name>
    <dbReference type="NCBI Taxonomy" id="96468"/>
    <lineage>
        <taxon>Bacteria</taxon>
        <taxon>Bacillati</taxon>
        <taxon>Actinomycetota</taxon>
        <taxon>Actinomycetes</taxon>
        <taxon>Mycobacteriales</taxon>
        <taxon>Nocardiaceae</taxon>
        <taxon>Nocardia</taxon>
    </lineage>
</organism>
<evidence type="ECO:0000313" key="2">
    <source>
        <dbReference type="Proteomes" id="UP001432062"/>
    </source>
</evidence>
<dbReference type="EMBL" id="CP109441">
    <property type="protein sequence ID" value="WUV47577.1"/>
    <property type="molecule type" value="Genomic_DNA"/>
</dbReference>
<protein>
    <submittedName>
        <fullName evidence="1">Uncharacterized protein</fullName>
    </submittedName>
</protein>
<dbReference type="Proteomes" id="UP001432062">
    <property type="component" value="Chromosome"/>
</dbReference>
<evidence type="ECO:0000313" key="1">
    <source>
        <dbReference type="EMBL" id="WUV47577.1"/>
    </source>
</evidence>
<reference evidence="1" key="1">
    <citation type="submission" date="2022-10" db="EMBL/GenBank/DDBJ databases">
        <title>The complete genomes of actinobacterial strains from the NBC collection.</title>
        <authorList>
            <person name="Joergensen T.S."/>
            <person name="Alvarez Arevalo M."/>
            <person name="Sterndorff E.B."/>
            <person name="Faurdal D."/>
            <person name="Vuksanovic O."/>
            <person name="Mourched A.-S."/>
            <person name="Charusanti P."/>
            <person name="Shaw S."/>
            <person name="Blin K."/>
            <person name="Weber T."/>
        </authorList>
    </citation>
    <scope>NUCLEOTIDE SEQUENCE</scope>
    <source>
        <strain evidence="1">NBC_01482</strain>
    </source>
</reference>